<evidence type="ECO:0000313" key="2">
    <source>
        <dbReference type="EMBL" id="MDT0555633.1"/>
    </source>
</evidence>
<comment type="caution">
    <text evidence="2">The sequence shown here is derived from an EMBL/GenBank/DDBJ whole genome shotgun (WGS) entry which is preliminary data.</text>
</comment>
<name>A0ABU2YBS9_9FLAO</name>
<feature type="transmembrane region" description="Helical" evidence="1">
    <location>
        <begin position="14"/>
        <end position="43"/>
    </location>
</feature>
<reference evidence="2 3" key="1">
    <citation type="submission" date="2023-09" db="EMBL/GenBank/DDBJ databases">
        <authorList>
            <person name="Rey-Velasco X."/>
        </authorList>
    </citation>
    <scope>NUCLEOTIDE SEQUENCE [LARGE SCALE GENOMIC DNA]</scope>
    <source>
        <strain evidence="2 3">W242</strain>
    </source>
</reference>
<dbReference type="RefSeq" id="WP_311332583.1">
    <property type="nucleotide sequence ID" value="NZ_JAVRHZ010000002.1"/>
</dbReference>
<proteinExistence type="predicted"/>
<keyword evidence="1" id="KW-0472">Membrane</keyword>
<accession>A0ABU2YBS9</accession>
<dbReference type="Proteomes" id="UP001254488">
    <property type="component" value="Unassembled WGS sequence"/>
</dbReference>
<sequence>MTLKHIQPTPSVKIVFSIVISLFSFYALIQGNLFGLVLLAVGLRLGVREGIEMEVEGVKYRKIYSIFGINLGFWRDLPEIEYISLFKTTRKTRSRVITAEATLGFVVYRVNLFYEKNKHIQVYESDDRANSLEIAKHIATVLDVDIWDASKEEQEWLT</sequence>
<evidence type="ECO:0000313" key="3">
    <source>
        <dbReference type="Proteomes" id="UP001254488"/>
    </source>
</evidence>
<keyword evidence="3" id="KW-1185">Reference proteome</keyword>
<gene>
    <name evidence="2" type="ORF">RM538_06435</name>
</gene>
<keyword evidence="1" id="KW-1133">Transmembrane helix</keyword>
<evidence type="ECO:0000256" key="1">
    <source>
        <dbReference type="SAM" id="Phobius"/>
    </source>
</evidence>
<protein>
    <recommendedName>
        <fullName evidence="4">Photosystem I assembly protein Ycf4</fullName>
    </recommendedName>
</protein>
<keyword evidence="1" id="KW-0812">Transmembrane</keyword>
<dbReference type="EMBL" id="JAVRHZ010000002">
    <property type="protein sequence ID" value="MDT0555633.1"/>
    <property type="molecule type" value="Genomic_DNA"/>
</dbReference>
<evidence type="ECO:0008006" key="4">
    <source>
        <dbReference type="Google" id="ProtNLM"/>
    </source>
</evidence>
<organism evidence="2 3">
    <name type="scientific">Patiriisocius hiemis</name>
    <dbReference type="NCBI Taxonomy" id="3075604"/>
    <lineage>
        <taxon>Bacteria</taxon>
        <taxon>Pseudomonadati</taxon>
        <taxon>Bacteroidota</taxon>
        <taxon>Flavobacteriia</taxon>
        <taxon>Flavobacteriales</taxon>
        <taxon>Flavobacteriaceae</taxon>
        <taxon>Patiriisocius</taxon>
    </lineage>
</organism>